<protein>
    <recommendedName>
        <fullName evidence="5">Type IV secretion system protein</fullName>
    </recommendedName>
</protein>
<feature type="compositionally biased region" description="Low complexity" evidence="1">
    <location>
        <begin position="335"/>
        <end position="346"/>
    </location>
</feature>
<dbReference type="RefSeq" id="WP_182546951.1">
    <property type="nucleotide sequence ID" value="NZ_JACGWZ010000010.1"/>
</dbReference>
<dbReference type="EMBL" id="JACGWZ010000010">
    <property type="protein sequence ID" value="MBA8827791.1"/>
    <property type="molecule type" value="Genomic_DNA"/>
</dbReference>
<feature type="transmembrane region" description="Helical" evidence="2">
    <location>
        <begin position="152"/>
        <end position="174"/>
    </location>
</feature>
<keyword evidence="2" id="KW-0812">Transmembrane</keyword>
<keyword evidence="4" id="KW-1185">Reference proteome</keyword>
<evidence type="ECO:0000256" key="2">
    <source>
        <dbReference type="SAM" id="Phobius"/>
    </source>
</evidence>
<evidence type="ECO:0000313" key="4">
    <source>
        <dbReference type="Proteomes" id="UP000569329"/>
    </source>
</evidence>
<proteinExistence type="predicted"/>
<dbReference type="Proteomes" id="UP000569329">
    <property type="component" value="Unassembled WGS sequence"/>
</dbReference>
<feature type="compositionally biased region" description="Gly residues" evidence="1">
    <location>
        <begin position="325"/>
        <end position="334"/>
    </location>
</feature>
<name>A0A839E946_9PSEU</name>
<feature type="compositionally biased region" description="Low complexity" evidence="1">
    <location>
        <begin position="365"/>
        <end position="400"/>
    </location>
</feature>
<evidence type="ECO:0000256" key="1">
    <source>
        <dbReference type="SAM" id="MobiDB-lite"/>
    </source>
</evidence>
<keyword evidence="2" id="KW-0472">Membrane</keyword>
<accession>A0A839E946</accession>
<feature type="transmembrane region" description="Helical" evidence="2">
    <location>
        <begin position="208"/>
        <end position="228"/>
    </location>
</feature>
<feature type="transmembrane region" description="Helical" evidence="2">
    <location>
        <begin position="108"/>
        <end position="131"/>
    </location>
</feature>
<keyword evidence="2" id="KW-1133">Transmembrane helix</keyword>
<feature type="transmembrane region" description="Helical" evidence="2">
    <location>
        <begin position="248"/>
        <end position="269"/>
    </location>
</feature>
<comment type="caution">
    <text evidence="3">The sequence shown here is derived from an EMBL/GenBank/DDBJ whole genome shotgun (WGS) entry which is preliminary data.</text>
</comment>
<feature type="compositionally biased region" description="Low complexity" evidence="1">
    <location>
        <begin position="304"/>
        <end position="313"/>
    </location>
</feature>
<feature type="region of interest" description="Disordered" evidence="1">
    <location>
        <begin position="414"/>
        <end position="433"/>
    </location>
</feature>
<sequence length="433" mass="43875">MADCNPINLACQGRQAIANGIHSGFEEIAEWSSKFAGDLLVDSMLWWLYTPTINPNTEGVRNAQSYLTPVIALILMCSVLAQCIRIVLQRKLQPLLDVGLGVGRYVLVTTMGLMLLAGAVSAGDAFTTWVLDSQKTTVSAALQSVLNITGTNNPMGVLFFSLVLAVLGFVQWVLGFIRQAGIAVLAVMLPLAAAGTVSQWGKEWLTKILPWLIALVAYKPLAAMLYVIGFQFMGSGNSSPSGEVDQDWNVAMVGIMVVFLAIIALPALMKFFSWAGVSMPSGGGGGSALSSLGQMSGGGGGPSPSGAAPRSSGEQQANYVDATGPGSGPSGSGPEGPDSGSENRGPSGSGGPGQGGPSSSPPQASPTGQGKQAAPVGQGQQAAPVGQGQQVASAGQTTGAVGTGVGMGLAATGEAYTQTRDTAADIGGEEPTS</sequence>
<feature type="region of interest" description="Disordered" evidence="1">
    <location>
        <begin position="288"/>
        <end position="406"/>
    </location>
</feature>
<feature type="transmembrane region" description="Helical" evidence="2">
    <location>
        <begin position="180"/>
        <end position="201"/>
    </location>
</feature>
<gene>
    <name evidence="3" type="ORF">FHX42_005198</name>
</gene>
<evidence type="ECO:0008006" key="5">
    <source>
        <dbReference type="Google" id="ProtNLM"/>
    </source>
</evidence>
<reference evidence="3 4" key="1">
    <citation type="submission" date="2020-07" db="EMBL/GenBank/DDBJ databases">
        <title>Sequencing the genomes of 1000 actinobacteria strains.</title>
        <authorList>
            <person name="Klenk H.-P."/>
        </authorList>
    </citation>
    <scope>NUCLEOTIDE SEQUENCE [LARGE SCALE GENOMIC DNA]</scope>
    <source>
        <strain evidence="3 4">DSM 45975</strain>
    </source>
</reference>
<dbReference type="AlphaFoldDB" id="A0A839E946"/>
<feature type="transmembrane region" description="Helical" evidence="2">
    <location>
        <begin position="66"/>
        <end position="88"/>
    </location>
</feature>
<organism evidence="3 4">
    <name type="scientific">Halosaccharopolyspora lacisalsi</name>
    <dbReference type="NCBI Taxonomy" id="1000566"/>
    <lineage>
        <taxon>Bacteria</taxon>
        <taxon>Bacillati</taxon>
        <taxon>Actinomycetota</taxon>
        <taxon>Actinomycetes</taxon>
        <taxon>Pseudonocardiales</taxon>
        <taxon>Pseudonocardiaceae</taxon>
        <taxon>Halosaccharopolyspora</taxon>
    </lineage>
</organism>
<evidence type="ECO:0000313" key="3">
    <source>
        <dbReference type="EMBL" id="MBA8827791.1"/>
    </source>
</evidence>
<feature type="compositionally biased region" description="Gly residues" evidence="1">
    <location>
        <begin position="347"/>
        <end position="356"/>
    </location>
</feature>